<dbReference type="InterPro" id="IPR001387">
    <property type="entry name" value="Cro/C1-type_HTH"/>
</dbReference>
<evidence type="ECO:0000259" key="2">
    <source>
        <dbReference type="PROSITE" id="PS50943"/>
    </source>
</evidence>
<gene>
    <name evidence="3" type="ORF">EKPJFOCH_1519</name>
</gene>
<evidence type="ECO:0000313" key="4">
    <source>
        <dbReference type="Proteomes" id="UP001055101"/>
    </source>
</evidence>
<dbReference type="SMART" id="SM00530">
    <property type="entry name" value="HTH_XRE"/>
    <property type="match status" value="1"/>
</dbReference>
<sequence>MRAVEKAQAMNAQTIVTPAGERLVMLSEADFKLLAEAAEDNADRLAVQEYRRRLAAGEEELVPSEIVDRLLSGESRIRVWREHRGMTAKVLAEEAGIAQPFLSQIETGKREGTVDTLRSLADALGVTIDDLVG</sequence>
<dbReference type="CDD" id="cd00093">
    <property type="entry name" value="HTH_XRE"/>
    <property type="match status" value="1"/>
</dbReference>
<dbReference type="Proteomes" id="UP001055101">
    <property type="component" value="Unassembled WGS sequence"/>
</dbReference>
<name>A0ABQ4TJQ0_9HYPH</name>
<evidence type="ECO:0000256" key="1">
    <source>
        <dbReference type="ARBA" id="ARBA00023125"/>
    </source>
</evidence>
<evidence type="ECO:0000313" key="3">
    <source>
        <dbReference type="EMBL" id="GJE55032.1"/>
    </source>
</evidence>
<dbReference type="PANTHER" id="PTHR46797:SF1">
    <property type="entry name" value="METHYLPHOSPHONATE SYNTHASE"/>
    <property type="match status" value="1"/>
</dbReference>
<dbReference type="InterPro" id="IPR010982">
    <property type="entry name" value="Lambda_DNA-bd_dom_sf"/>
</dbReference>
<dbReference type="PANTHER" id="PTHR46797">
    <property type="entry name" value="HTH-TYPE TRANSCRIPTIONAL REGULATOR"/>
    <property type="match status" value="1"/>
</dbReference>
<organism evidence="3 4">
    <name type="scientific">Methylobacterium thuringiense</name>
    <dbReference type="NCBI Taxonomy" id="1003091"/>
    <lineage>
        <taxon>Bacteria</taxon>
        <taxon>Pseudomonadati</taxon>
        <taxon>Pseudomonadota</taxon>
        <taxon>Alphaproteobacteria</taxon>
        <taxon>Hyphomicrobiales</taxon>
        <taxon>Methylobacteriaceae</taxon>
        <taxon>Methylobacterium</taxon>
    </lineage>
</organism>
<dbReference type="EMBL" id="BPRA01000006">
    <property type="protein sequence ID" value="GJE55032.1"/>
    <property type="molecule type" value="Genomic_DNA"/>
</dbReference>
<comment type="caution">
    <text evidence="3">The sequence shown here is derived from an EMBL/GenBank/DDBJ whole genome shotgun (WGS) entry which is preliminary data.</text>
</comment>
<dbReference type="Pfam" id="PF01381">
    <property type="entry name" value="HTH_3"/>
    <property type="match status" value="1"/>
</dbReference>
<feature type="domain" description="HTH cro/C1-type" evidence="2">
    <location>
        <begin position="77"/>
        <end position="131"/>
    </location>
</feature>
<keyword evidence="1" id="KW-0238">DNA-binding</keyword>
<proteinExistence type="predicted"/>
<accession>A0ABQ4TJQ0</accession>
<reference evidence="3" key="2">
    <citation type="submission" date="2021-08" db="EMBL/GenBank/DDBJ databases">
        <authorList>
            <person name="Tani A."/>
            <person name="Ola A."/>
            <person name="Ogura Y."/>
            <person name="Katsura K."/>
            <person name="Hayashi T."/>
        </authorList>
    </citation>
    <scope>NUCLEOTIDE SEQUENCE</scope>
    <source>
        <strain evidence="3">DSM 23674</strain>
    </source>
</reference>
<dbReference type="PROSITE" id="PS50943">
    <property type="entry name" value="HTH_CROC1"/>
    <property type="match status" value="1"/>
</dbReference>
<dbReference type="InterPro" id="IPR050807">
    <property type="entry name" value="TransReg_Diox_bact_type"/>
</dbReference>
<dbReference type="SUPFAM" id="SSF47413">
    <property type="entry name" value="lambda repressor-like DNA-binding domains"/>
    <property type="match status" value="1"/>
</dbReference>
<keyword evidence="4" id="KW-1185">Reference proteome</keyword>
<reference evidence="3" key="1">
    <citation type="journal article" date="2021" name="Front. Microbiol.">
        <title>Comprehensive Comparative Genomics and Phenotyping of Methylobacterium Species.</title>
        <authorList>
            <person name="Alessa O."/>
            <person name="Ogura Y."/>
            <person name="Fujitani Y."/>
            <person name="Takami H."/>
            <person name="Hayashi T."/>
            <person name="Sahin N."/>
            <person name="Tani A."/>
        </authorList>
    </citation>
    <scope>NUCLEOTIDE SEQUENCE</scope>
    <source>
        <strain evidence="3">DSM 23674</strain>
    </source>
</reference>
<protein>
    <recommendedName>
        <fullName evidence="2">HTH cro/C1-type domain-containing protein</fullName>
    </recommendedName>
</protein>
<dbReference type="Gene3D" id="1.10.260.40">
    <property type="entry name" value="lambda repressor-like DNA-binding domains"/>
    <property type="match status" value="1"/>
</dbReference>